<name>A0A2M7XH67_9BACT</name>
<evidence type="ECO:0000313" key="3">
    <source>
        <dbReference type="Proteomes" id="UP000229749"/>
    </source>
</evidence>
<organism evidence="2 3">
    <name type="scientific">Candidatus Uhrbacteria bacterium CG_4_9_14_3_um_filter_36_7</name>
    <dbReference type="NCBI Taxonomy" id="1975033"/>
    <lineage>
        <taxon>Bacteria</taxon>
        <taxon>Candidatus Uhriibacteriota</taxon>
    </lineage>
</organism>
<keyword evidence="1" id="KW-0812">Transmembrane</keyword>
<proteinExistence type="predicted"/>
<evidence type="ECO:0000313" key="2">
    <source>
        <dbReference type="EMBL" id="PJA47211.1"/>
    </source>
</evidence>
<protein>
    <submittedName>
        <fullName evidence="2">Uncharacterized protein</fullName>
    </submittedName>
</protein>
<evidence type="ECO:0000256" key="1">
    <source>
        <dbReference type="SAM" id="Phobius"/>
    </source>
</evidence>
<feature type="transmembrane region" description="Helical" evidence="1">
    <location>
        <begin position="7"/>
        <end position="28"/>
    </location>
</feature>
<keyword evidence="1" id="KW-1133">Transmembrane helix</keyword>
<accession>A0A2M7XH67</accession>
<dbReference type="AlphaFoldDB" id="A0A2M7XH67"/>
<gene>
    <name evidence="2" type="ORF">CO172_02620</name>
</gene>
<dbReference type="Proteomes" id="UP000229749">
    <property type="component" value="Unassembled WGS sequence"/>
</dbReference>
<comment type="caution">
    <text evidence="2">The sequence shown here is derived from an EMBL/GenBank/DDBJ whole genome shotgun (WGS) entry which is preliminary data.</text>
</comment>
<sequence length="83" mass="9145">MSVFLRVPLGFLIMAIGVLMVWKTVWFQDIIGVIDWAEEKIGSGGTNSFLKILGIIIIFIGIATVTNIISDILTDFAGLFIRT</sequence>
<keyword evidence="1" id="KW-0472">Membrane</keyword>
<reference evidence="3" key="1">
    <citation type="submission" date="2017-09" db="EMBL/GenBank/DDBJ databases">
        <title>Depth-based differentiation of microbial function through sediment-hosted aquifers and enrichment of novel symbionts in the deep terrestrial subsurface.</title>
        <authorList>
            <person name="Probst A.J."/>
            <person name="Ladd B."/>
            <person name="Jarett J.K."/>
            <person name="Geller-Mcgrath D.E."/>
            <person name="Sieber C.M.K."/>
            <person name="Emerson J.B."/>
            <person name="Anantharaman K."/>
            <person name="Thomas B.C."/>
            <person name="Malmstrom R."/>
            <person name="Stieglmeier M."/>
            <person name="Klingl A."/>
            <person name="Woyke T."/>
            <person name="Ryan C.M."/>
            <person name="Banfield J.F."/>
        </authorList>
    </citation>
    <scope>NUCLEOTIDE SEQUENCE [LARGE SCALE GENOMIC DNA]</scope>
</reference>
<dbReference type="EMBL" id="PFWS01000041">
    <property type="protein sequence ID" value="PJA47211.1"/>
    <property type="molecule type" value="Genomic_DNA"/>
</dbReference>
<feature type="transmembrane region" description="Helical" evidence="1">
    <location>
        <begin position="48"/>
        <end position="69"/>
    </location>
</feature>